<reference evidence="1" key="1">
    <citation type="journal article" date="2020" name="Stud. Mycol.">
        <title>101 Dothideomycetes genomes: a test case for predicting lifestyles and emergence of pathogens.</title>
        <authorList>
            <person name="Haridas S."/>
            <person name="Albert R."/>
            <person name="Binder M."/>
            <person name="Bloem J."/>
            <person name="Labutti K."/>
            <person name="Salamov A."/>
            <person name="Andreopoulos B."/>
            <person name="Baker S."/>
            <person name="Barry K."/>
            <person name="Bills G."/>
            <person name="Bluhm B."/>
            <person name="Cannon C."/>
            <person name="Castanera R."/>
            <person name="Culley D."/>
            <person name="Daum C."/>
            <person name="Ezra D."/>
            <person name="Gonzalez J."/>
            <person name="Henrissat B."/>
            <person name="Kuo A."/>
            <person name="Liang C."/>
            <person name="Lipzen A."/>
            <person name="Lutzoni F."/>
            <person name="Magnuson J."/>
            <person name="Mondo S."/>
            <person name="Nolan M."/>
            <person name="Ohm R."/>
            <person name="Pangilinan J."/>
            <person name="Park H.-J."/>
            <person name="Ramirez L."/>
            <person name="Alfaro M."/>
            <person name="Sun H."/>
            <person name="Tritt A."/>
            <person name="Yoshinaga Y."/>
            <person name="Zwiers L.-H."/>
            <person name="Turgeon B."/>
            <person name="Goodwin S."/>
            <person name="Spatafora J."/>
            <person name="Crous P."/>
            <person name="Grigoriev I."/>
        </authorList>
    </citation>
    <scope>NUCLEOTIDE SEQUENCE</scope>
    <source>
        <strain evidence="1">CBS 675.92</strain>
    </source>
</reference>
<accession>A0A6A5U0U4</accession>
<dbReference type="AlphaFoldDB" id="A0A6A5U0U4"/>
<name>A0A6A5U0U4_9PLEO</name>
<gene>
    <name evidence="1" type="ORF">CC80DRAFT_545873</name>
</gene>
<dbReference type="EMBL" id="ML976986">
    <property type="protein sequence ID" value="KAF1958531.1"/>
    <property type="molecule type" value="Genomic_DNA"/>
</dbReference>
<evidence type="ECO:0000313" key="1">
    <source>
        <dbReference type="EMBL" id="KAF1958531.1"/>
    </source>
</evidence>
<sequence>MAIHGNVSRICLSWIPTLPWLISIKISYIFAIGAESAWHGCMVKPSAPAMIGTWNKVSSSMALAFMWPLRFQNWTLKSGVTSYEADPQHRRYVREESGKDAKMLVESDHFFESTQYQDLLHEVTTRRPYFWLTTGMSDRYTATQTSRTYLLSKDYYCKVHEISQVRTLPTYRGSERKTSVRANLAAAAIISVTESFPILTFNAEKEPQHSKVPQAST</sequence>
<organism evidence="1 2">
    <name type="scientific">Byssothecium circinans</name>
    <dbReference type="NCBI Taxonomy" id="147558"/>
    <lineage>
        <taxon>Eukaryota</taxon>
        <taxon>Fungi</taxon>
        <taxon>Dikarya</taxon>
        <taxon>Ascomycota</taxon>
        <taxon>Pezizomycotina</taxon>
        <taxon>Dothideomycetes</taxon>
        <taxon>Pleosporomycetidae</taxon>
        <taxon>Pleosporales</taxon>
        <taxon>Massarineae</taxon>
        <taxon>Massarinaceae</taxon>
        <taxon>Byssothecium</taxon>
    </lineage>
</organism>
<proteinExistence type="predicted"/>
<protein>
    <submittedName>
        <fullName evidence="1">Uncharacterized protein</fullName>
    </submittedName>
</protein>
<keyword evidence="2" id="KW-1185">Reference proteome</keyword>
<evidence type="ECO:0000313" key="2">
    <source>
        <dbReference type="Proteomes" id="UP000800035"/>
    </source>
</evidence>
<dbReference type="Proteomes" id="UP000800035">
    <property type="component" value="Unassembled WGS sequence"/>
</dbReference>